<comment type="caution">
    <text evidence="1">The sequence shown here is derived from an EMBL/GenBank/DDBJ whole genome shotgun (WGS) entry which is preliminary data.</text>
</comment>
<evidence type="ECO:0000313" key="1">
    <source>
        <dbReference type="EMBL" id="GBM73008.1"/>
    </source>
</evidence>
<accession>A0A4Y2I5Q5</accession>
<dbReference type="PANTHER" id="PTHR47326:SF1">
    <property type="entry name" value="HTH PSQ-TYPE DOMAIN-CONTAINING PROTEIN"/>
    <property type="match status" value="1"/>
</dbReference>
<name>A0A4Y2I5Q5_ARAVE</name>
<dbReference type="Proteomes" id="UP000499080">
    <property type="component" value="Unassembled WGS sequence"/>
</dbReference>
<evidence type="ECO:0000313" key="2">
    <source>
        <dbReference type="Proteomes" id="UP000499080"/>
    </source>
</evidence>
<dbReference type="Gene3D" id="3.30.420.10">
    <property type="entry name" value="Ribonuclease H-like superfamily/Ribonuclease H"/>
    <property type="match status" value="1"/>
</dbReference>
<protein>
    <submittedName>
        <fullName evidence="1">Uncharacterized protein</fullName>
    </submittedName>
</protein>
<sequence>MLERPKHLFKEKTVGDPKRPNINWKIPPPFVKCDCLHTCTPAARAFFVRVARPDRFVFRNEWFEHDCAPAHKTSSVKQYLVEEFVEQIIGYGGFQEWPSRLPDLTPMDFFLWGYLKQQVYTTPPPIFQDL</sequence>
<dbReference type="EMBL" id="BGPR01002413">
    <property type="protein sequence ID" value="GBM73008.1"/>
    <property type="molecule type" value="Genomic_DNA"/>
</dbReference>
<dbReference type="PANTHER" id="PTHR47326">
    <property type="entry name" value="TRANSPOSABLE ELEMENT TC3 TRANSPOSASE-LIKE PROTEIN"/>
    <property type="match status" value="1"/>
</dbReference>
<dbReference type="InterPro" id="IPR036397">
    <property type="entry name" value="RNaseH_sf"/>
</dbReference>
<keyword evidence="2" id="KW-1185">Reference proteome</keyword>
<reference evidence="1 2" key="1">
    <citation type="journal article" date="2019" name="Sci. Rep.">
        <title>Orb-weaving spider Araneus ventricosus genome elucidates the spidroin gene catalogue.</title>
        <authorList>
            <person name="Kono N."/>
            <person name="Nakamura H."/>
            <person name="Ohtoshi R."/>
            <person name="Moran D.A.P."/>
            <person name="Shinohara A."/>
            <person name="Yoshida Y."/>
            <person name="Fujiwara M."/>
            <person name="Mori M."/>
            <person name="Tomita M."/>
            <person name="Arakawa K."/>
        </authorList>
    </citation>
    <scope>NUCLEOTIDE SEQUENCE [LARGE SCALE GENOMIC DNA]</scope>
</reference>
<gene>
    <name evidence="1" type="ORF">AVEN_229440_1</name>
</gene>
<dbReference type="GO" id="GO:0003676">
    <property type="term" value="F:nucleic acid binding"/>
    <property type="evidence" value="ECO:0007669"/>
    <property type="project" value="InterPro"/>
</dbReference>
<proteinExistence type="predicted"/>
<dbReference type="AlphaFoldDB" id="A0A4Y2I5Q5"/>
<organism evidence="1 2">
    <name type="scientific">Araneus ventricosus</name>
    <name type="common">Orbweaver spider</name>
    <name type="synonym">Epeira ventricosa</name>
    <dbReference type="NCBI Taxonomy" id="182803"/>
    <lineage>
        <taxon>Eukaryota</taxon>
        <taxon>Metazoa</taxon>
        <taxon>Ecdysozoa</taxon>
        <taxon>Arthropoda</taxon>
        <taxon>Chelicerata</taxon>
        <taxon>Arachnida</taxon>
        <taxon>Araneae</taxon>
        <taxon>Araneomorphae</taxon>
        <taxon>Entelegynae</taxon>
        <taxon>Araneoidea</taxon>
        <taxon>Araneidae</taxon>
        <taxon>Araneus</taxon>
    </lineage>
</organism>